<reference evidence="16" key="2">
    <citation type="journal article" date="2021" name="PeerJ">
        <title>Extensive microbial diversity within the chicken gut microbiome revealed by metagenomics and culture.</title>
        <authorList>
            <person name="Gilroy R."/>
            <person name="Ravi A."/>
            <person name="Getino M."/>
            <person name="Pursley I."/>
            <person name="Horton D.L."/>
            <person name="Alikhan N.F."/>
            <person name="Baker D."/>
            <person name="Gharbi K."/>
            <person name="Hall N."/>
            <person name="Watson M."/>
            <person name="Adriaenssens E.M."/>
            <person name="Foster-Nyarko E."/>
            <person name="Jarju S."/>
            <person name="Secka A."/>
            <person name="Antonio M."/>
            <person name="Oren A."/>
            <person name="Chaudhuri R.R."/>
            <person name="La Ragione R."/>
            <person name="Hildebrand F."/>
            <person name="Pallen M.J."/>
        </authorList>
    </citation>
    <scope>NUCLEOTIDE SEQUENCE</scope>
    <source>
        <strain evidence="16">ChiGjej3B3-7149</strain>
    </source>
</reference>
<keyword evidence="5 12" id="KW-0288">FMN</keyword>
<dbReference type="InterPro" id="IPR035587">
    <property type="entry name" value="DUS-like_FMN-bd"/>
</dbReference>
<accession>A0A9D1DLS4</accession>
<evidence type="ECO:0000313" key="16">
    <source>
        <dbReference type="EMBL" id="HIR55099.1"/>
    </source>
</evidence>
<evidence type="ECO:0000256" key="6">
    <source>
        <dbReference type="ARBA" id="ARBA00022694"/>
    </source>
</evidence>
<evidence type="ECO:0000256" key="14">
    <source>
        <dbReference type="PIRSR" id="PIRSR006621-2"/>
    </source>
</evidence>
<evidence type="ECO:0000256" key="12">
    <source>
        <dbReference type="PIRNR" id="PIRNR006621"/>
    </source>
</evidence>
<evidence type="ECO:0000256" key="2">
    <source>
        <dbReference type="ARBA" id="ARBA00002790"/>
    </source>
</evidence>
<feature type="binding site" evidence="14">
    <location>
        <position position="124"/>
    </location>
    <ligand>
        <name>FMN</name>
        <dbReference type="ChEBI" id="CHEBI:58210"/>
    </ligand>
</feature>
<name>A0A9D1DLS4_9FIRM</name>
<keyword evidence="14" id="KW-0547">Nucleotide-binding</keyword>
<dbReference type="PROSITE" id="PS01136">
    <property type="entry name" value="UPF0034"/>
    <property type="match status" value="1"/>
</dbReference>
<feature type="active site" description="Proton donor" evidence="13">
    <location>
        <position position="85"/>
    </location>
</feature>
<keyword evidence="8" id="KW-0694">RNA-binding</keyword>
<keyword evidence="9 12" id="KW-0560">Oxidoreductase</keyword>
<dbReference type="InterPro" id="IPR024036">
    <property type="entry name" value="tRNA-dHydroUridine_Synthase_C"/>
</dbReference>
<keyword evidence="4 12" id="KW-0285">Flavoprotein</keyword>
<evidence type="ECO:0000256" key="11">
    <source>
        <dbReference type="ARBA" id="ARBA00048802"/>
    </source>
</evidence>
<dbReference type="SUPFAM" id="SSF51395">
    <property type="entry name" value="FMN-linked oxidoreductases"/>
    <property type="match status" value="1"/>
</dbReference>
<feature type="domain" description="DUS-like FMN-binding" evidence="15">
    <location>
        <begin position="1"/>
        <end position="294"/>
    </location>
</feature>
<sequence length="312" mass="33251">MAGVTDSAFRGLCLEQGAALVYTEMVSAKALCYNDRKTAALLHVPELGRHVSAQIFGHEPEAMAEGARRALDISGAEIIDINMGCPVGKVVKSGDGSALMRTPELAAEIVSAVARAVPVPVTVKIRKGWDGGSVNAPAFARLCEEAGAAAIAVHGRTRVQMYAGKADWDVIRDVKRAVSVPVIANGDVFSGADAAHILSYTGADACMVGRGAFGDPWLFAEINAVLEGREPPERPPLAERMATAVRQVETAAQEKGERLACIEARARLPWYLKGVAYSSAWKQKLVRISTLDELRSIARDIALGRPPIDEII</sequence>
<evidence type="ECO:0000256" key="1">
    <source>
        <dbReference type="ARBA" id="ARBA00001917"/>
    </source>
</evidence>
<organism evidence="16 17">
    <name type="scientific">Candidatus Scatomorpha intestinigallinarum</name>
    <dbReference type="NCBI Taxonomy" id="2840923"/>
    <lineage>
        <taxon>Bacteria</taxon>
        <taxon>Bacillati</taxon>
        <taxon>Bacillota</taxon>
        <taxon>Clostridia</taxon>
        <taxon>Eubacteriales</taxon>
        <taxon>Candidatus Scatomorpha</taxon>
    </lineage>
</organism>
<protein>
    <recommendedName>
        <fullName evidence="12">tRNA-dihydrouridine synthase</fullName>
        <ecNumber evidence="12">1.3.1.-</ecNumber>
    </recommendedName>
</protein>
<dbReference type="PIRSF" id="PIRSF006621">
    <property type="entry name" value="Dus"/>
    <property type="match status" value="1"/>
</dbReference>
<proteinExistence type="inferred from homology"/>
<evidence type="ECO:0000256" key="5">
    <source>
        <dbReference type="ARBA" id="ARBA00022643"/>
    </source>
</evidence>
<dbReference type="GO" id="GO:0017150">
    <property type="term" value="F:tRNA dihydrouridine synthase activity"/>
    <property type="evidence" value="ECO:0007669"/>
    <property type="project" value="InterPro"/>
</dbReference>
<dbReference type="Proteomes" id="UP000824238">
    <property type="component" value="Unassembled WGS sequence"/>
</dbReference>
<evidence type="ECO:0000256" key="8">
    <source>
        <dbReference type="ARBA" id="ARBA00022884"/>
    </source>
</evidence>
<dbReference type="Pfam" id="PF01207">
    <property type="entry name" value="Dus"/>
    <property type="match status" value="1"/>
</dbReference>
<feature type="binding site" evidence="14">
    <location>
        <position position="54"/>
    </location>
    <ligand>
        <name>FMN</name>
        <dbReference type="ChEBI" id="CHEBI:58210"/>
    </ligand>
</feature>
<comment type="catalytic activity">
    <reaction evidence="10">
        <text>a 5,6-dihydrouridine in tRNA + NADP(+) = a uridine in tRNA + NADPH + H(+)</text>
        <dbReference type="Rhea" id="RHEA:23624"/>
        <dbReference type="Rhea" id="RHEA-COMP:13339"/>
        <dbReference type="Rhea" id="RHEA-COMP:13887"/>
        <dbReference type="ChEBI" id="CHEBI:15378"/>
        <dbReference type="ChEBI" id="CHEBI:57783"/>
        <dbReference type="ChEBI" id="CHEBI:58349"/>
        <dbReference type="ChEBI" id="CHEBI:65315"/>
        <dbReference type="ChEBI" id="CHEBI:74443"/>
    </reaction>
</comment>
<evidence type="ECO:0000256" key="13">
    <source>
        <dbReference type="PIRSR" id="PIRSR006621-1"/>
    </source>
</evidence>
<dbReference type="EC" id="1.3.1.-" evidence="12"/>
<dbReference type="NCBIfam" id="TIGR00737">
    <property type="entry name" value="nifR3_yhdG"/>
    <property type="match status" value="1"/>
</dbReference>
<evidence type="ECO:0000256" key="10">
    <source>
        <dbReference type="ARBA" id="ARBA00048205"/>
    </source>
</evidence>
<dbReference type="InterPro" id="IPR013785">
    <property type="entry name" value="Aldolase_TIM"/>
</dbReference>
<dbReference type="InterPro" id="IPR001269">
    <property type="entry name" value="DUS_fam"/>
</dbReference>
<dbReference type="CDD" id="cd02801">
    <property type="entry name" value="DUS_like_FMN"/>
    <property type="match status" value="1"/>
</dbReference>
<comment type="cofactor">
    <cofactor evidence="1 12 14">
        <name>FMN</name>
        <dbReference type="ChEBI" id="CHEBI:58210"/>
    </cofactor>
</comment>
<dbReference type="EMBL" id="DVHH01000145">
    <property type="protein sequence ID" value="HIR55099.1"/>
    <property type="molecule type" value="Genomic_DNA"/>
</dbReference>
<dbReference type="GO" id="GO:0000049">
    <property type="term" value="F:tRNA binding"/>
    <property type="evidence" value="ECO:0007669"/>
    <property type="project" value="UniProtKB-KW"/>
</dbReference>
<evidence type="ECO:0000256" key="3">
    <source>
        <dbReference type="ARBA" id="ARBA00022555"/>
    </source>
</evidence>
<comment type="similarity">
    <text evidence="12">Belongs to the dus family.</text>
</comment>
<dbReference type="GO" id="GO:0050660">
    <property type="term" value="F:flavin adenine dinucleotide binding"/>
    <property type="evidence" value="ECO:0007669"/>
    <property type="project" value="InterPro"/>
</dbReference>
<gene>
    <name evidence="16" type="primary">dusB</name>
    <name evidence="16" type="ORF">IAD36_05855</name>
</gene>
<dbReference type="Gene3D" id="1.10.1200.80">
    <property type="entry name" value="Putative flavin oxidoreducatase, domain 2"/>
    <property type="match status" value="1"/>
</dbReference>
<evidence type="ECO:0000256" key="7">
    <source>
        <dbReference type="ARBA" id="ARBA00022857"/>
    </source>
</evidence>
<evidence type="ECO:0000256" key="9">
    <source>
        <dbReference type="ARBA" id="ARBA00023002"/>
    </source>
</evidence>
<dbReference type="PANTHER" id="PTHR45846">
    <property type="entry name" value="TRNA-DIHYDROURIDINE(47) SYNTHASE [NAD(P)(+)]-LIKE"/>
    <property type="match status" value="1"/>
</dbReference>
<evidence type="ECO:0000259" key="15">
    <source>
        <dbReference type="Pfam" id="PF01207"/>
    </source>
</evidence>
<evidence type="ECO:0000313" key="17">
    <source>
        <dbReference type="Proteomes" id="UP000824238"/>
    </source>
</evidence>
<comment type="function">
    <text evidence="2 12">Catalyzes the synthesis of 5,6-dihydrouridine (D), a modified base found in the D-loop of most tRNAs, via the reduction of the C5-C6 double bond in target uridines.</text>
</comment>
<comment type="catalytic activity">
    <reaction evidence="11">
        <text>a 5,6-dihydrouridine in tRNA + NAD(+) = a uridine in tRNA + NADH + H(+)</text>
        <dbReference type="Rhea" id="RHEA:54452"/>
        <dbReference type="Rhea" id="RHEA-COMP:13339"/>
        <dbReference type="Rhea" id="RHEA-COMP:13887"/>
        <dbReference type="ChEBI" id="CHEBI:15378"/>
        <dbReference type="ChEBI" id="CHEBI:57540"/>
        <dbReference type="ChEBI" id="CHEBI:57945"/>
        <dbReference type="ChEBI" id="CHEBI:65315"/>
        <dbReference type="ChEBI" id="CHEBI:74443"/>
    </reaction>
</comment>
<reference evidence="16" key="1">
    <citation type="submission" date="2020-10" db="EMBL/GenBank/DDBJ databases">
        <authorList>
            <person name="Gilroy R."/>
        </authorList>
    </citation>
    <scope>NUCLEOTIDE SEQUENCE</scope>
    <source>
        <strain evidence="16">ChiGjej3B3-7149</strain>
    </source>
</reference>
<keyword evidence="7" id="KW-0521">NADP</keyword>
<dbReference type="PANTHER" id="PTHR45846:SF1">
    <property type="entry name" value="TRNA-DIHYDROURIDINE(47) SYNTHASE [NAD(P)(+)]-LIKE"/>
    <property type="match status" value="1"/>
</dbReference>
<dbReference type="InterPro" id="IPR004652">
    <property type="entry name" value="DusB-like"/>
</dbReference>
<feature type="binding site" evidence="14">
    <location>
        <position position="154"/>
    </location>
    <ligand>
        <name>FMN</name>
        <dbReference type="ChEBI" id="CHEBI:58210"/>
    </ligand>
</feature>
<dbReference type="InterPro" id="IPR018517">
    <property type="entry name" value="tRNA_hU_synthase_CS"/>
</dbReference>
<keyword evidence="3" id="KW-0820">tRNA-binding</keyword>
<evidence type="ECO:0000256" key="4">
    <source>
        <dbReference type="ARBA" id="ARBA00022630"/>
    </source>
</evidence>
<comment type="caution">
    <text evidence="16">The sequence shown here is derived from an EMBL/GenBank/DDBJ whole genome shotgun (WGS) entry which is preliminary data.</text>
</comment>
<dbReference type="Gene3D" id="3.20.20.70">
    <property type="entry name" value="Aldolase class I"/>
    <property type="match status" value="1"/>
</dbReference>
<dbReference type="AlphaFoldDB" id="A0A9D1DLS4"/>
<keyword evidence="6 12" id="KW-0819">tRNA processing</keyword>
<feature type="binding site" evidence="14">
    <location>
        <begin position="209"/>
        <end position="210"/>
    </location>
    <ligand>
        <name>FMN</name>
        <dbReference type="ChEBI" id="CHEBI:58210"/>
    </ligand>
</feature>